<reference evidence="9" key="1">
    <citation type="submission" date="2019-06" db="EMBL/GenBank/DDBJ databases">
        <title>Draft genome sequence of the griseofulvin-producing fungus Xylaria cubensis strain G536.</title>
        <authorList>
            <person name="Mead M.E."/>
            <person name="Raja H.A."/>
            <person name="Steenwyk J.L."/>
            <person name="Knowles S.L."/>
            <person name="Oberlies N.H."/>
            <person name="Rokas A."/>
        </authorList>
    </citation>
    <scope>NUCLEOTIDE SEQUENCE [LARGE SCALE GENOMIC DNA]</scope>
    <source>
        <strain evidence="9">G536</strain>
    </source>
</reference>
<dbReference type="OrthoDB" id="1939598at2759"/>
<keyword evidence="5" id="KW-0539">Nucleus</keyword>
<dbReference type="SUPFAM" id="SSF57959">
    <property type="entry name" value="Leucine zipper domain"/>
    <property type="match status" value="1"/>
</dbReference>
<dbReference type="EMBL" id="VFLP01000020">
    <property type="protein sequence ID" value="TRX94642.1"/>
    <property type="molecule type" value="Genomic_DNA"/>
</dbReference>
<evidence type="ECO:0000256" key="1">
    <source>
        <dbReference type="ARBA" id="ARBA00004123"/>
    </source>
</evidence>
<feature type="domain" description="BZIP" evidence="7">
    <location>
        <begin position="274"/>
        <end position="333"/>
    </location>
</feature>
<feature type="compositionally biased region" description="Low complexity" evidence="6">
    <location>
        <begin position="63"/>
        <end position="73"/>
    </location>
</feature>
<protein>
    <recommendedName>
        <fullName evidence="7">BZIP domain-containing protein</fullName>
    </recommendedName>
</protein>
<gene>
    <name evidence="8" type="ORF">FHL15_004414</name>
</gene>
<dbReference type="PANTHER" id="PTHR13044:SF14">
    <property type="entry name" value="CRYPTOCEPHAL, ISOFORM A"/>
    <property type="match status" value="1"/>
</dbReference>
<dbReference type="GO" id="GO:0001228">
    <property type="term" value="F:DNA-binding transcription activator activity, RNA polymerase II-specific"/>
    <property type="evidence" value="ECO:0007669"/>
    <property type="project" value="TreeGrafter"/>
</dbReference>
<dbReference type="InterPro" id="IPR046347">
    <property type="entry name" value="bZIP_sf"/>
</dbReference>
<dbReference type="GO" id="GO:0000977">
    <property type="term" value="F:RNA polymerase II transcription regulatory region sequence-specific DNA binding"/>
    <property type="evidence" value="ECO:0007669"/>
    <property type="project" value="TreeGrafter"/>
</dbReference>
<comment type="caution">
    <text evidence="8">The sequence shown here is derived from an EMBL/GenBank/DDBJ whole genome shotgun (WGS) entry which is preliminary data.</text>
</comment>
<evidence type="ECO:0000313" key="8">
    <source>
        <dbReference type="EMBL" id="TRX94642.1"/>
    </source>
</evidence>
<evidence type="ECO:0000256" key="4">
    <source>
        <dbReference type="ARBA" id="ARBA00023163"/>
    </source>
</evidence>
<feature type="region of interest" description="Disordered" evidence="6">
    <location>
        <begin position="129"/>
        <end position="154"/>
    </location>
</feature>
<dbReference type="AlphaFoldDB" id="A0A553I364"/>
<dbReference type="GO" id="GO:0005634">
    <property type="term" value="C:nucleus"/>
    <property type="evidence" value="ECO:0007669"/>
    <property type="project" value="UniProtKB-SubCell"/>
</dbReference>
<evidence type="ECO:0000256" key="2">
    <source>
        <dbReference type="ARBA" id="ARBA00023015"/>
    </source>
</evidence>
<organism evidence="8 9">
    <name type="scientific">Xylaria flabelliformis</name>
    <dbReference type="NCBI Taxonomy" id="2512241"/>
    <lineage>
        <taxon>Eukaryota</taxon>
        <taxon>Fungi</taxon>
        <taxon>Dikarya</taxon>
        <taxon>Ascomycota</taxon>
        <taxon>Pezizomycotina</taxon>
        <taxon>Sordariomycetes</taxon>
        <taxon>Xylariomycetidae</taxon>
        <taxon>Xylariales</taxon>
        <taxon>Xylariaceae</taxon>
        <taxon>Xylaria</taxon>
    </lineage>
</organism>
<evidence type="ECO:0000256" key="6">
    <source>
        <dbReference type="SAM" id="MobiDB-lite"/>
    </source>
</evidence>
<evidence type="ECO:0000256" key="5">
    <source>
        <dbReference type="ARBA" id="ARBA00023242"/>
    </source>
</evidence>
<dbReference type="PROSITE" id="PS00036">
    <property type="entry name" value="BZIP_BASIC"/>
    <property type="match status" value="1"/>
</dbReference>
<feature type="compositionally biased region" description="Low complexity" evidence="6">
    <location>
        <begin position="141"/>
        <end position="152"/>
    </location>
</feature>
<feature type="compositionally biased region" description="Polar residues" evidence="6">
    <location>
        <begin position="355"/>
        <end position="365"/>
    </location>
</feature>
<dbReference type="CDD" id="cd14705">
    <property type="entry name" value="bZIP_Zip1"/>
    <property type="match status" value="1"/>
</dbReference>
<feature type="region of interest" description="Disordered" evidence="6">
    <location>
        <begin position="332"/>
        <end position="365"/>
    </location>
</feature>
<dbReference type="SMART" id="SM00338">
    <property type="entry name" value="BRLZ"/>
    <property type="match status" value="1"/>
</dbReference>
<dbReference type="Proteomes" id="UP000319160">
    <property type="component" value="Unassembled WGS sequence"/>
</dbReference>
<dbReference type="PROSITE" id="PS50217">
    <property type="entry name" value="BZIP"/>
    <property type="match status" value="1"/>
</dbReference>
<accession>A0A553I364</accession>
<keyword evidence="9" id="KW-1185">Reference proteome</keyword>
<dbReference type="Pfam" id="PF07716">
    <property type="entry name" value="bZIP_2"/>
    <property type="match status" value="1"/>
</dbReference>
<keyword evidence="2" id="KW-0805">Transcription regulation</keyword>
<keyword evidence="3" id="KW-0238">DNA-binding</keyword>
<dbReference type="PANTHER" id="PTHR13044">
    <property type="entry name" value="ACTIVATING TRANSCRIPTION FACTOR ATF 4/5"/>
    <property type="match status" value="1"/>
</dbReference>
<feature type="compositionally biased region" description="Polar residues" evidence="6">
    <location>
        <begin position="130"/>
        <end position="140"/>
    </location>
</feature>
<feature type="region of interest" description="Disordered" evidence="6">
    <location>
        <begin position="228"/>
        <end position="317"/>
    </location>
</feature>
<evidence type="ECO:0000259" key="7">
    <source>
        <dbReference type="PROSITE" id="PS50217"/>
    </source>
</evidence>
<feature type="region of interest" description="Disordered" evidence="6">
    <location>
        <begin position="54"/>
        <end position="81"/>
    </location>
</feature>
<evidence type="ECO:0000256" key="3">
    <source>
        <dbReference type="ARBA" id="ARBA00023125"/>
    </source>
</evidence>
<proteinExistence type="predicted"/>
<feature type="compositionally biased region" description="Basic and acidic residues" evidence="6">
    <location>
        <begin position="262"/>
        <end position="277"/>
    </location>
</feature>
<dbReference type="InterPro" id="IPR004827">
    <property type="entry name" value="bZIP"/>
</dbReference>
<dbReference type="STRING" id="2512241.A0A553I364"/>
<evidence type="ECO:0000313" key="9">
    <source>
        <dbReference type="Proteomes" id="UP000319160"/>
    </source>
</evidence>
<sequence length="365" mass="40179">MSAYSGRRGHPVNVSQLLQDLNRVPEPAPQPDDNLPSLDDELAMFTNTNFIDWDAATPRGSTHETSATTSPTTERIPSDAIGGDLSNFDFDLPVCSLLDPEDPFSAVTIPIPTTEWINDALCLAEHRGSPQKTTSYTKMRSSSLSPTVSPQSARIHPTPLQIAVSEAMIGLRANSMLWRNQPDGAISRDLEVIVGKGRDFNGFDFHNYPTPNVNGFSDNLATLAPIQPSPTYPPNGAQGPYGTSMHPGDKIPTDTAPRRRQLSFEEQSRLAAEEDKRRRNTAASARFRVKKKAREQALEKREKELSDKVGALESRISSLETENKWLRELVMEKNGGSDSVVSTLLEKQKPESTRKPASQTKPESS</sequence>
<name>A0A553I364_9PEZI</name>
<keyword evidence="4" id="KW-0804">Transcription</keyword>
<comment type="subcellular location">
    <subcellularLocation>
        <location evidence="1">Nucleus</location>
    </subcellularLocation>
</comment>
<dbReference type="Gene3D" id="1.20.5.170">
    <property type="match status" value="1"/>
</dbReference>
<feature type="compositionally biased region" description="Basic and acidic residues" evidence="6">
    <location>
        <begin position="294"/>
        <end position="307"/>
    </location>
</feature>